<dbReference type="AlphaFoldDB" id="A0A517SEK6"/>
<feature type="region of interest" description="Disordered" evidence="5">
    <location>
        <begin position="119"/>
        <end position="148"/>
    </location>
</feature>
<evidence type="ECO:0000256" key="5">
    <source>
        <dbReference type="SAM" id="MobiDB-lite"/>
    </source>
</evidence>
<evidence type="ECO:0000313" key="7">
    <source>
        <dbReference type="EMBL" id="QDT54560.1"/>
    </source>
</evidence>
<gene>
    <name evidence="7" type="primary">yocK_3</name>
    <name evidence="7" type="ORF">Pan44_25930</name>
</gene>
<dbReference type="GO" id="GO:0008270">
    <property type="term" value="F:zinc ion binding"/>
    <property type="evidence" value="ECO:0007669"/>
    <property type="project" value="UniProtKB-KW"/>
</dbReference>
<dbReference type="Gene3D" id="1.20.120.910">
    <property type="entry name" value="DksA, coiled-coil domain"/>
    <property type="match status" value="1"/>
</dbReference>
<dbReference type="SUPFAM" id="SSF57716">
    <property type="entry name" value="Glucocorticoid receptor-like (DNA-binding domain)"/>
    <property type="match status" value="1"/>
</dbReference>
<keyword evidence="1" id="KW-0479">Metal-binding</keyword>
<dbReference type="SUPFAM" id="SSF109635">
    <property type="entry name" value="DnaK suppressor protein DksA, alpha-hairpin domain"/>
    <property type="match status" value="1"/>
</dbReference>
<dbReference type="Proteomes" id="UP000315700">
    <property type="component" value="Chromosome"/>
</dbReference>
<accession>A0A517SEK6</accession>
<evidence type="ECO:0000256" key="2">
    <source>
        <dbReference type="ARBA" id="ARBA00022771"/>
    </source>
</evidence>
<dbReference type="PROSITE" id="PS51128">
    <property type="entry name" value="ZF_DKSA_2"/>
    <property type="match status" value="1"/>
</dbReference>
<dbReference type="RefSeq" id="WP_145030407.1">
    <property type="nucleotide sequence ID" value="NZ_CP036271.1"/>
</dbReference>
<keyword evidence="3" id="KW-0862">Zinc</keyword>
<dbReference type="PANTHER" id="PTHR33823">
    <property type="entry name" value="RNA POLYMERASE-BINDING TRANSCRIPTION FACTOR DKSA-RELATED"/>
    <property type="match status" value="1"/>
</dbReference>
<organism evidence="7 8">
    <name type="scientific">Caulifigura coniformis</name>
    <dbReference type="NCBI Taxonomy" id="2527983"/>
    <lineage>
        <taxon>Bacteria</taxon>
        <taxon>Pseudomonadati</taxon>
        <taxon>Planctomycetota</taxon>
        <taxon>Planctomycetia</taxon>
        <taxon>Planctomycetales</taxon>
        <taxon>Planctomycetaceae</taxon>
        <taxon>Caulifigura</taxon>
    </lineage>
</organism>
<evidence type="ECO:0000256" key="4">
    <source>
        <dbReference type="PROSITE-ProRule" id="PRU00510"/>
    </source>
</evidence>
<dbReference type="InParanoid" id="A0A517SEK6"/>
<dbReference type="EMBL" id="CP036271">
    <property type="protein sequence ID" value="QDT54560.1"/>
    <property type="molecule type" value="Genomic_DNA"/>
</dbReference>
<dbReference type="PANTHER" id="PTHR33823:SF4">
    <property type="entry name" value="GENERAL STRESS PROTEIN 16O"/>
    <property type="match status" value="1"/>
</dbReference>
<dbReference type="KEGG" id="ccos:Pan44_25930"/>
<sequence>MARKDALKRLYNQLVSQRAALRQSLSEEIGLTGESAAGSSDPVDAAYDDSERELNSQLAALEGRELVRIEAALTAMREGRYGVCEGCGKAIPIARLQVLPYTSSCVDCQRTVEGRRRAGQADADWESAWEHGARQRDQELSVRELDMQ</sequence>
<dbReference type="InterPro" id="IPR037187">
    <property type="entry name" value="DnaK_N"/>
</dbReference>
<proteinExistence type="predicted"/>
<evidence type="ECO:0000256" key="3">
    <source>
        <dbReference type="ARBA" id="ARBA00022833"/>
    </source>
</evidence>
<evidence type="ECO:0000259" key="6">
    <source>
        <dbReference type="Pfam" id="PF01258"/>
    </source>
</evidence>
<keyword evidence="8" id="KW-1185">Reference proteome</keyword>
<feature type="domain" description="Zinc finger DksA/TraR C4-type" evidence="6">
    <location>
        <begin position="79"/>
        <end position="113"/>
    </location>
</feature>
<dbReference type="PROSITE" id="PS01102">
    <property type="entry name" value="ZF_DKSA_1"/>
    <property type="match status" value="1"/>
</dbReference>
<feature type="zinc finger region" description="dksA C4-type" evidence="4">
    <location>
        <begin position="84"/>
        <end position="108"/>
    </location>
</feature>
<dbReference type="Pfam" id="PF01258">
    <property type="entry name" value="zf-dskA_traR"/>
    <property type="match status" value="1"/>
</dbReference>
<evidence type="ECO:0000313" key="8">
    <source>
        <dbReference type="Proteomes" id="UP000315700"/>
    </source>
</evidence>
<evidence type="ECO:0000256" key="1">
    <source>
        <dbReference type="ARBA" id="ARBA00022723"/>
    </source>
</evidence>
<dbReference type="InterPro" id="IPR000962">
    <property type="entry name" value="Znf_DskA_TraR"/>
</dbReference>
<name>A0A517SEK6_9PLAN</name>
<dbReference type="InterPro" id="IPR020458">
    <property type="entry name" value="Znf_DskA_TraR_CS"/>
</dbReference>
<keyword evidence="2" id="KW-0863">Zinc-finger</keyword>
<reference evidence="7 8" key="1">
    <citation type="submission" date="2019-02" db="EMBL/GenBank/DDBJ databases">
        <title>Deep-cultivation of Planctomycetes and their phenomic and genomic characterization uncovers novel biology.</title>
        <authorList>
            <person name="Wiegand S."/>
            <person name="Jogler M."/>
            <person name="Boedeker C."/>
            <person name="Pinto D."/>
            <person name="Vollmers J."/>
            <person name="Rivas-Marin E."/>
            <person name="Kohn T."/>
            <person name="Peeters S.H."/>
            <person name="Heuer A."/>
            <person name="Rast P."/>
            <person name="Oberbeckmann S."/>
            <person name="Bunk B."/>
            <person name="Jeske O."/>
            <person name="Meyerdierks A."/>
            <person name="Storesund J.E."/>
            <person name="Kallscheuer N."/>
            <person name="Luecker S."/>
            <person name="Lage O.M."/>
            <person name="Pohl T."/>
            <person name="Merkel B.J."/>
            <person name="Hornburger P."/>
            <person name="Mueller R.-W."/>
            <person name="Bruemmer F."/>
            <person name="Labrenz M."/>
            <person name="Spormann A.M."/>
            <person name="Op den Camp H."/>
            <person name="Overmann J."/>
            <person name="Amann R."/>
            <person name="Jetten M.S.M."/>
            <person name="Mascher T."/>
            <person name="Medema M.H."/>
            <person name="Devos D.P."/>
            <person name="Kaster A.-K."/>
            <person name="Ovreas L."/>
            <person name="Rohde M."/>
            <person name="Galperin M.Y."/>
            <person name="Jogler C."/>
        </authorList>
    </citation>
    <scope>NUCLEOTIDE SEQUENCE [LARGE SCALE GENOMIC DNA]</scope>
    <source>
        <strain evidence="7 8">Pan44</strain>
    </source>
</reference>
<protein>
    <submittedName>
        <fullName evidence="7">General stress protein 16O</fullName>
    </submittedName>
</protein>
<dbReference type="OrthoDB" id="9811543at2"/>
<dbReference type="FunCoup" id="A0A517SEK6">
    <property type="interactions" value="275"/>
</dbReference>
<feature type="compositionally biased region" description="Basic and acidic residues" evidence="5">
    <location>
        <begin position="128"/>
        <end position="148"/>
    </location>
</feature>